<evidence type="ECO:0000313" key="2">
    <source>
        <dbReference type="Proteomes" id="UP000823775"/>
    </source>
</evidence>
<dbReference type="EMBL" id="JACEIK010012818">
    <property type="protein sequence ID" value="MCE3216226.1"/>
    <property type="molecule type" value="Genomic_DNA"/>
</dbReference>
<proteinExistence type="predicted"/>
<protein>
    <submittedName>
        <fullName evidence="1">F-box/LRR-repeat MAX2 A</fullName>
    </submittedName>
</protein>
<name>A0ABS8WVL1_DATST</name>
<comment type="caution">
    <text evidence="1">The sequence shown here is derived from an EMBL/GenBank/DDBJ whole genome shotgun (WGS) entry which is preliminary data.</text>
</comment>
<reference evidence="1 2" key="1">
    <citation type="journal article" date="2021" name="BMC Genomics">
        <title>Datura genome reveals duplications of psychoactive alkaloid biosynthetic genes and high mutation rate following tissue culture.</title>
        <authorList>
            <person name="Rajewski A."/>
            <person name="Carter-House D."/>
            <person name="Stajich J."/>
            <person name="Litt A."/>
        </authorList>
    </citation>
    <scope>NUCLEOTIDE SEQUENCE [LARGE SCALE GENOMIC DNA]</scope>
    <source>
        <strain evidence="1">AR-01</strain>
    </source>
</reference>
<dbReference type="Proteomes" id="UP000823775">
    <property type="component" value="Unassembled WGS sequence"/>
</dbReference>
<feature type="non-terminal residue" evidence="1">
    <location>
        <position position="1"/>
    </location>
</feature>
<evidence type="ECO:0000313" key="1">
    <source>
        <dbReference type="EMBL" id="MCE3216226.1"/>
    </source>
</evidence>
<gene>
    <name evidence="1" type="primary">MAX2A_1</name>
    <name evidence="1" type="ORF">HAX54_005596</name>
</gene>
<accession>A0ABS8WVL1</accession>
<organism evidence="1 2">
    <name type="scientific">Datura stramonium</name>
    <name type="common">Jimsonweed</name>
    <name type="synonym">Common thornapple</name>
    <dbReference type="NCBI Taxonomy" id="4076"/>
    <lineage>
        <taxon>Eukaryota</taxon>
        <taxon>Viridiplantae</taxon>
        <taxon>Streptophyta</taxon>
        <taxon>Embryophyta</taxon>
        <taxon>Tracheophyta</taxon>
        <taxon>Spermatophyta</taxon>
        <taxon>Magnoliopsida</taxon>
        <taxon>eudicotyledons</taxon>
        <taxon>Gunneridae</taxon>
        <taxon>Pentapetalae</taxon>
        <taxon>asterids</taxon>
        <taxon>lamiids</taxon>
        <taxon>Solanales</taxon>
        <taxon>Solanaceae</taxon>
        <taxon>Solanoideae</taxon>
        <taxon>Datureae</taxon>
        <taxon>Datura</taxon>
    </lineage>
</organism>
<keyword evidence="2" id="KW-1185">Reference proteome</keyword>
<sequence length="83" mass="9177">FKFDEISMITQACPNLTEFRVALLHLADTSALSNSRGDPNDEGFAQEDAKFSVSTLIEIFFGLPVLEELVLDVCNNVRDIDVA</sequence>